<evidence type="ECO:0000313" key="4">
    <source>
        <dbReference type="Proteomes" id="UP000295367"/>
    </source>
</evidence>
<accession>A0A4R3XUY3</accession>
<dbReference type="RefSeq" id="WP_165923011.1">
    <property type="nucleotide sequence ID" value="NZ_BHVT01000004.1"/>
</dbReference>
<gene>
    <name evidence="3" type="ORF">EDC63_11934</name>
</gene>
<reference evidence="3 4" key="1">
    <citation type="submission" date="2019-03" db="EMBL/GenBank/DDBJ databases">
        <title>Genomic Encyclopedia of Type Strains, Phase IV (KMG-IV): sequencing the most valuable type-strain genomes for metagenomic binning, comparative biology and taxonomic classification.</title>
        <authorList>
            <person name="Goeker M."/>
        </authorList>
    </citation>
    <scope>NUCLEOTIDE SEQUENCE [LARGE SCALE GENOMIC DNA]</scope>
    <source>
        <strain evidence="3 4">DSM 100309</strain>
    </source>
</reference>
<dbReference type="InterPro" id="IPR005094">
    <property type="entry name" value="Endonuclease_MobA/VirD2"/>
</dbReference>
<evidence type="ECO:0000256" key="1">
    <source>
        <dbReference type="SAM" id="MobiDB-lite"/>
    </source>
</evidence>
<dbReference type="Proteomes" id="UP000295367">
    <property type="component" value="Unassembled WGS sequence"/>
</dbReference>
<organism evidence="3 4">
    <name type="scientific">Sulfurirhabdus autotrophica</name>
    <dbReference type="NCBI Taxonomy" id="1706046"/>
    <lineage>
        <taxon>Bacteria</taxon>
        <taxon>Pseudomonadati</taxon>
        <taxon>Pseudomonadota</taxon>
        <taxon>Betaproteobacteria</taxon>
        <taxon>Nitrosomonadales</taxon>
        <taxon>Sulfuricellaceae</taxon>
        <taxon>Sulfurirhabdus</taxon>
    </lineage>
</organism>
<keyword evidence="4" id="KW-1185">Reference proteome</keyword>
<dbReference type="Gene3D" id="3.30.930.30">
    <property type="match status" value="1"/>
</dbReference>
<feature type="region of interest" description="Disordered" evidence="1">
    <location>
        <begin position="210"/>
        <end position="246"/>
    </location>
</feature>
<comment type="caution">
    <text evidence="3">The sequence shown here is derived from an EMBL/GenBank/DDBJ whole genome shotgun (WGS) entry which is preliminary data.</text>
</comment>
<dbReference type="Pfam" id="PF03432">
    <property type="entry name" value="Relaxase"/>
    <property type="match status" value="1"/>
</dbReference>
<evidence type="ECO:0000313" key="3">
    <source>
        <dbReference type="EMBL" id="TCV82717.1"/>
    </source>
</evidence>
<protein>
    <submittedName>
        <fullName evidence="3">Relaxase/mobilization nuclease-like protein</fullName>
    </submittedName>
</protein>
<evidence type="ECO:0000259" key="2">
    <source>
        <dbReference type="Pfam" id="PF03432"/>
    </source>
</evidence>
<name>A0A4R3XUY3_9PROT</name>
<feature type="domain" description="MobA/VirD2-like nuclease" evidence="2">
    <location>
        <begin position="78"/>
        <end position="205"/>
    </location>
</feature>
<proteinExistence type="predicted"/>
<dbReference type="AlphaFoldDB" id="A0A4R3XUY3"/>
<sequence>MSKLNILSVPGLGIALDGPVRPKKRKTPNIKDYSKAGGSKKTSHTAKLIRVLNKAPEVMVKVSGSGKGQGHVLAHMTYITRNGKIEAENERGETIAGLDEVQELFEQWGFDANNSERNRAKSVHIVLSMPNGTDPNAVLWAARKFAQEAFSQNHQYLMALHTDTDHPHVHLAVKTQGFDMTYLKRSKADLQEWREMFAGKLREQGIQAEATPRRARGVAVKGKSQSMHHLTFDKDKHGNPRSKGSTVLKEKVEGLIREIDGQTVSKDRPWEKAMADKQMEVREAYINIEKNLRASADNESHKVADKLALFLKQMPPIETERMKLQRQLAQVMSVQQEVASVGKQDPTKSR</sequence>
<dbReference type="EMBL" id="SMCO01000019">
    <property type="protein sequence ID" value="TCV82717.1"/>
    <property type="molecule type" value="Genomic_DNA"/>
</dbReference>
<feature type="region of interest" description="Disordered" evidence="1">
    <location>
        <begin position="17"/>
        <end position="41"/>
    </location>
</feature>